<keyword evidence="2" id="KW-1185">Reference proteome</keyword>
<dbReference type="EMBL" id="ADAD01000176">
    <property type="protein sequence ID" value="EEY34247.1"/>
    <property type="molecule type" value="Genomic_DNA"/>
</dbReference>
<dbReference type="AlphaFoldDB" id="D0GNS6"/>
<sequence length="42" mass="5113">MYNIYLLKYNMILKNNNIGINIKKILKIVKKMKFFFALLFTN</sequence>
<organism evidence="1 2">
    <name type="scientific">Pseudoleptotrichia goodfellowii F0264</name>
    <dbReference type="NCBI Taxonomy" id="596323"/>
    <lineage>
        <taxon>Bacteria</taxon>
        <taxon>Fusobacteriati</taxon>
        <taxon>Fusobacteriota</taxon>
        <taxon>Fusobacteriia</taxon>
        <taxon>Fusobacteriales</taxon>
        <taxon>Leptotrichiaceae</taxon>
        <taxon>Pseudoleptotrichia</taxon>
    </lineage>
</organism>
<reference evidence="1 2" key="1">
    <citation type="submission" date="2009-10" db="EMBL/GenBank/DDBJ databases">
        <authorList>
            <person name="Harkins D.M."/>
            <person name="Madupu R."/>
            <person name="Durkin A.S."/>
            <person name="Torralba M."/>
            <person name="Methe B."/>
            <person name="Sutton G.G."/>
            <person name="Strausberg R.L."/>
            <person name="Nelson K.E."/>
        </authorList>
    </citation>
    <scope>NUCLEOTIDE SEQUENCE [LARGE SCALE GENOMIC DNA]</scope>
    <source>
        <strain evidence="1 2">F0264</strain>
    </source>
</reference>
<protein>
    <submittedName>
        <fullName evidence="1">Uncharacterized protein</fullName>
    </submittedName>
</protein>
<name>D0GNS6_9FUSO</name>
<dbReference type="Proteomes" id="UP000004226">
    <property type="component" value="Unassembled WGS sequence"/>
</dbReference>
<comment type="caution">
    <text evidence="1">The sequence shown here is derived from an EMBL/GenBank/DDBJ whole genome shotgun (WGS) entry which is preliminary data.</text>
</comment>
<gene>
    <name evidence="1" type="ORF">HMPREF0554_2359</name>
</gene>
<proteinExistence type="predicted"/>
<evidence type="ECO:0000313" key="2">
    <source>
        <dbReference type="Proteomes" id="UP000004226"/>
    </source>
</evidence>
<evidence type="ECO:0000313" key="1">
    <source>
        <dbReference type="EMBL" id="EEY34247.1"/>
    </source>
</evidence>
<accession>D0GNS6</accession>